<accession>A0A328FA15</accession>
<dbReference type="AlphaFoldDB" id="A0A328FA15"/>
<protein>
    <submittedName>
        <fullName evidence="2">Uncharacterized protein</fullName>
    </submittedName>
</protein>
<gene>
    <name evidence="2" type="ORF">DO021_21505</name>
    <name evidence="1" type="ORF">EYB58_16100</name>
</gene>
<dbReference type="EMBL" id="QLNI01000075">
    <property type="protein sequence ID" value="RAL99974.1"/>
    <property type="molecule type" value="Genomic_DNA"/>
</dbReference>
<evidence type="ECO:0000313" key="2">
    <source>
        <dbReference type="EMBL" id="RAL99974.1"/>
    </source>
</evidence>
<evidence type="ECO:0000313" key="3">
    <source>
        <dbReference type="Proteomes" id="UP000248798"/>
    </source>
</evidence>
<proteinExistence type="predicted"/>
<dbReference type="Proteomes" id="UP000248798">
    <property type="component" value="Unassembled WGS sequence"/>
</dbReference>
<evidence type="ECO:0000313" key="1">
    <source>
        <dbReference type="EMBL" id="QBH14303.1"/>
    </source>
</evidence>
<organism evidence="2 3">
    <name type="scientific">Desulfobacter hydrogenophilus</name>
    <dbReference type="NCBI Taxonomy" id="2291"/>
    <lineage>
        <taxon>Bacteria</taxon>
        <taxon>Pseudomonadati</taxon>
        <taxon>Thermodesulfobacteriota</taxon>
        <taxon>Desulfobacteria</taxon>
        <taxon>Desulfobacterales</taxon>
        <taxon>Desulfobacteraceae</taxon>
        <taxon>Desulfobacter</taxon>
    </lineage>
</organism>
<sequence length="69" mass="7863">MRNNLIRNARKINTRNHCLSLSNAMICMDCEHIFSAYNPACTCPKCASNTVVFLAKWVPTTMDRCKRAI</sequence>
<dbReference type="Proteomes" id="UP000293902">
    <property type="component" value="Chromosome"/>
</dbReference>
<reference evidence="1 4" key="2">
    <citation type="submission" date="2019-02" db="EMBL/GenBank/DDBJ databases">
        <title>Complete genome sequence of Desulfobacter hydrogenophilus AcRS1.</title>
        <authorList>
            <person name="Marietou A."/>
            <person name="Lund M.B."/>
            <person name="Marshall I.P.G."/>
            <person name="Schreiber L."/>
            <person name="Jorgensen B."/>
        </authorList>
    </citation>
    <scope>NUCLEOTIDE SEQUENCE [LARGE SCALE GENOMIC DNA]</scope>
    <source>
        <strain evidence="1 4">AcRS1</strain>
    </source>
</reference>
<reference evidence="2 3" key="1">
    <citation type="submission" date="2018-06" db="EMBL/GenBank/DDBJ databases">
        <title>Complete Genome Sequence of Desulfobacter hydrogenophilus (DSM3380).</title>
        <authorList>
            <person name="Marietou A."/>
            <person name="Schreiber L."/>
            <person name="Marshall I."/>
            <person name="Jorgensen B."/>
        </authorList>
    </citation>
    <scope>NUCLEOTIDE SEQUENCE [LARGE SCALE GENOMIC DNA]</scope>
    <source>
        <strain evidence="2 3">DSM 3380</strain>
    </source>
</reference>
<dbReference type="RefSeq" id="WP_111960512.1">
    <property type="nucleotide sequence ID" value="NZ_CP036313.1"/>
</dbReference>
<name>A0A328FA15_9BACT</name>
<keyword evidence="4" id="KW-1185">Reference proteome</keyword>
<dbReference type="EMBL" id="CP036313">
    <property type="protein sequence ID" value="QBH14303.1"/>
    <property type="molecule type" value="Genomic_DNA"/>
</dbReference>
<evidence type="ECO:0000313" key="4">
    <source>
        <dbReference type="Proteomes" id="UP000293902"/>
    </source>
</evidence>